<proteinExistence type="predicted"/>
<dbReference type="EMBL" id="WUAV01000006">
    <property type="protein sequence ID" value="KAF1747906.1"/>
    <property type="molecule type" value="Genomic_DNA"/>
</dbReference>
<name>A0A6A5FZ22_CAERE</name>
<dbReference type="GeneID" id="78777808"/>
<dbReference type="AlphaFoldDB" id="A0A6A5FZ22"/>
<organism evidence="1 2">
    <name type="scientific">Caenorhabditis remanei</name>
    <name type="common">Caenorhabditis vulgaris</name>
    <dbReference type="NCBI Taxonomy" id="31234"/>
    <lineage>
        <taxon>Eukaryota</taxon>
        <taxon>Metazoa</taxon>
        <taxon>Ecdysozoa</taxon>
        <taxon>Nematoda</taxon>
        <taxon>Chromadorea</taxon>
        <taxon>Rhabditida</taxon>
        <taxon>Rhabditina</taxon>
        <taxon>Rhabditomorpha</taxon>
        <taxon>Rhabditoidea</taxon>
        <taxon>Rhabditidae</taxon>
        <taxon>Peloderinae</taxon>
        <taxon>Caenorhabditis</taxon>
    </lineage>
</organism>
<accession>A0A6A5FZ22</accession>
<gene>
    <name evidence="1" type="ORF">GCK72_024372</name>
</gene>
<protein>
    <submittedName>
        <fullName evidence="1">Uncharacterized protein</fullName>
    </submittedName>
</protein>
<dbReference type="KEGG" id="crq:GCK72_024372"/>
<dbReference type="Proteomes" id="UP000483820">
    <property type="component" value="Chromosome X"/>
</dbReference>
<comment type="caution">
    <text evidence="1">The sequence shown here is derived from an EMBL/GenBank/DDBJ whole genome shotgun (WGS) entry which is preliminary data.</text>
</comment>
<evidence type="ECO:0000313" key="1">
    <source>
        <dbReference type="EMBL" id="KAF1747906.1"/>
    </source>
</evidence>
<sequence>MCWQILCCAKTLSQFWKRGTVDPKKVVRNFVYDTAKNGKKGHKIRVEIDQDAETRAEGDEVDASRVGGDQDAPICVKEEKIFTICDKVNQDAEMPIQEEESMN</sequence>
<dbReference type="RefSeq" id="XP_053579417.1">
    <property type="nucleotide sequence ID" value="XM_053735851.1"/>
</dbReference>
<dbReference type="CTD" id="78777808"/>
<reference evidence="1 2" key="1">
    <citation type="submission" date="2019-12" db="EMBL/GenBank/DDBJ databases">
        <title>Chromosome-level assembly of the Caenorhabditis remanei genome.</title>
        <authorList>
            <person name="Teterina A.A."/>
            <person name="Willis J.H."/>
            <person name="Phillips P.C."/>
        </authorList>
    </citation>
    <scope>NUCLEOTIDE SEQUENCE [LARGE SCALE GENOMIC DNA]</scope>
    <source>
        <strain evidence="1 2">PX506</strain>
        <tissue evidence="1">Whole organism</tissue>
    </source>
</reference>
<evidence type="ECO:0000313" key="2">
    <source>
        <dbReference type="Proteomes" id="UP000483820"/>
    </source>
</evidence>